<dbReference type="EMBL" id="VFLP01000107">
    <property type="protein sequence ID" value="TRX87955.1"/>
    <property type="molecule type" value="Genomic_DNA"/>
</dbReference>
<comment type="subcellular location">
    <subcellularLocation>
        <location evidence="1">Membrane</location>
        <topology evidence="1">Multi-pass membrane protein</topology>
    </subcellularLocation>
</comment>
<dbReference type="InterPro" id="IPR052337">
    <property type="entry name" value="SAT4-like"/>
</dbReference>
<dbReference type="GO" id="GO:0016020">
    <property type="term" value="C:membrane"/>
    <property type="evidence" value="ECO:0007669"/>
    <property type="project" value="UniProtKB-SubCell"/>
</dbReference>
<dbReference type="STRING" id="2512241.A0A553HJ20"/>
<name>A0A553HJ20_9PEZI</name>
<feature type="transmembrane region" description="Helical" evidence="7">
    <location>
        <begin position="27"/>
        <end position="46"/>
    </location>
</feature>
<feature type="transmembrane region" description="Helical" evidence="7">
    <location>
        <begin position="134"/>
        <end position="157"/>
    </location>
</feature>
<keyword evidence="3 7" id="KW-1133">Transmembrane helix</keyword>
<feature type="region of interest" description="Disordered" evidence="6">
    <location>
        <begin position="256"/>
        <end position="280"/>
    </location>
</feature>
<feature type="transmembrane region" description="Helical" evidence="7">
    <location>
        <begin position="169"/>
        <end position="189"/>
    </location>
</feature>
<dbReference type="AlphaFoldDB" id="A0A553HJ20"/>
<dbReference type="InterPro" id="IPR049326">
    <property type="entry name" value="Rhodopsin_dom_fungi"/>
</dbReference>
<reference evidence="10" key="1">
    <citation type="submission" date="2019-06" db="EMBL/GenBank/DDBJ databases">
        <title>Draft genome sequence of the griseofulvin-producing fungus Xylaria cubensis strain G536.</title>
        <authorList>
            <person name="Mead M.E."/>
            <person name="Raja H.A."/>
            <person name="Steenwyk J.L."/>
            <person name="Knowles S.L."/>
            <person name="Oberlies N.H."/>
            <person name="Rokas A."/>
        </authorList>
    </citation>
    <scope>NUCLEOTIDE SEQUENCE [LARGE SCALE GENOMIC DNA]</scope>
    <source>
        <strain evidence="10">G536</strain>
    </source>
</reference>
<feature type="region of interest" description="Disordered" evidence="6">
    <location>
        <begin position="310"/>
        <end position="329"/>
    </location>
</feature>
<evidence type="ECO:0000256" key="2">
    <source>
        <dbReference type="ARBA" id="ARBA00022692"/>
    </source>
</evidence>
<evidence type="ECO:0000313" key="10">
    <source>
        <dbReference type="Proteomes" id="UP000319160"/>
    </source>
</evidence>
<feature type="transmembrane region" description="Helical" evidence="7">
    <location>
        <begin position="209"/>
        <end position="229"/>
    </location>
</feature>
<evidence type="ECO:0000256" key="1">
    <source>
        <dbReference type="ARBA" id="ARBA00004141"/>
    </source>
</evidence>
<keyword evidence="4 7" id="KW-0472">Membrane</keyword>
<feature type="transmembrane region" description="Helical" evidence="7">
    <location>
        <begin position="58"/>
        <end position="85"/>
    </location>
</feature>
<accession>A0A553HJ20</accession>
<keyword evidence="2 7" id="KW-0812">Transmembrane</keyword>
<dbReference type="Proteomes" id="UP000319160">
    <property type="component" value="Unassembled WGS sequence"/>
</dbReference>
<evidence type="ECO:0000256" key="4">
    <source>
        <dbReference type="ARBA" id="ARBA00023136"/>
    </source>
</evidence>
<evidence type="ECO:0000256" key="3">
    <source>
        <dbReference type="ARBA" id="ARBA00022989"/>
    </source>
</evidence>
<evidence type="ECO:0000256" key="6">
    <source>
        <dbReference type="SAM" id="MobiDB-lite"/>
    </source>
</evidence>
<dbReference type="PANTHER" id="PTHR33048">
    <property type="entry name" value="PTH11-LIKE INTEGRAL MEMBRANE PROTEIN (AFU_ORTHOLOGUE AFUA_5G11245)"/>
    <property type="match status" value="1"/>
</dbReference>
<feature type="domain" description="Rhodopsin" evidence="8">
    <location>
        <begin position="131"/>
        <end position="226"/>
    </location>
</feature>
<sequence length="366" mass="39336">MSTDSQMDPAEAAAAANAFRQFVTEDFTLFAVGFVVTITRTVARVKQVGFKGLQGDDYLVWLAMLIYAAETALAYSVGAVAMGLANNGMTDEERRALSPNSPEYHTSLAWGELTYVANNLRLDGCQPAVSTRVVWVYASLNIVSDLYLLSIPIPMLWNTTLALPKKLGLIVLFSGGIFIIVCALIRAVLIVTDPVGGAQTAGSWAVRETFVAVITTNLPMVFPLVSGWVKPIITSLARSVRSETYEKSTDGKFRRNVATFGGGVGNGQNRRGRNPRTANSLTGLTFTESEERMLSQGQVKLQDLAKASSAQGFTAHSNSDDSSDGIRKDVEIAVTSAPSDEERPSPGSFAFATGPIRKSPSNRLPK</sequence>
<protein>
    <recommendedName>
        <fullName evidence="8">Rhodopsin domain-containing protein</fullName>
    </recommendedName>
</protein>
<keyword evidence="10" id="KW-1185">Reference proteome</keyword>
<feature type="region of interest" description="Disordered" evidence="6">
    <location>
        <begin position="334"/>
        <end position="366"/>
    </location>
</feature>
<proteinExistence type="inferred from homology"/>
<evidence type="ECO:0000256" key="7">
    <source>
        <dbReference type="SAM" id="Phobius"/>
    </source>
</evidence>
<evidence type="ECO:0000256" key="5">
    <source>
        <dbReference type="ARBA" id="ARBA00038359"/>
    </source>
</evidence>
<organism evidence="9 10">
    <name type="scientific">Xylaria flabelliformis</name>
    <dbReference type="NCBI Taxonomy" id="2512241"/>
    <lineage>
        <taxon>Eukaryota</taxon>
        <taxon>Fungi</taxon>
        <taxon>Dikarya</taxon>
        <taxon>Ascomycota</taxon>
        <taxon>Pezizomycotina</taxon>
        <taxon>Sordariomycetes</taxon>
        <taxon>Xylariomycetidae</taxon>
        <taxon>Xylariales</taxon>
        <taxon>Xylariaceae</taxon>
        <taxon>Xylaria</taxon>
    </lineage>
</organism>
<dbReference type="PANTHER" id="PTHR33048:SF105">
    <property type="match status" value="1"/>
</dbReference>
<dbReference type="OrthoDB" id="2988756at2759"/>
<evidence type="ECO:0000259" key="8">
    <source>
        <dbReference type="Pfam" id="PF20684"/>
    </source>
</evidence>
<dbReference type="Pfam" id="PF20684">
    <property type="entry name" value="Fung_rhodopsin"/>
    <property type="match status" value="1"/>
</dbReference>
<comment type="caution">
    <text evidence="9">The sequence shown here is derived from an EMBL/GenBank/DDBJ whole genome shotgun (WGS) entry which is preliminary data.</text>
</comment>
<gene>
    <name evidence="9" type="ORF">FHL15_011159</name>
</gene>
<evidence type="ECO:0000313" key="9">
    <source>
        <dbReference type="EMBL" id="TRX87955.1"/>
    </source>
</evidence>
<comment type="similarity">
    <text evidence="5">Belongs to the SAT4 family.</text>
</comment>